<feature type="coiled-coil region" evidence="1">
    <location>
        <begin position="293"/>
        <end position="334"/>
    </location>
</feature>
<feature type="compositionally biased region" description="Polar residues" evidence="2">
    <location>
        <begin position="151"/>
        <end position="163"/>
    </location>
</feature>
<feature type="compositionally biased region" description="Polar residues" evidence="2">
    <location>
        <begin position="1"/>
        <end position="15"/>
    </location>
</feature>
<evidence type="ECO:0000256" key="1">
    <source>
        <dbReference type="SAM" id="Coils"/>
    </source>
</evidence>
<evidence type="ECO:0000256" key="2">
    <source>
        <dbReference type="SAM" id="MobiDB-lite"/>
    </source>
</evidence>
<evidence type="ECO:0000313" key="3">
    <source>
        <dbReference type="EMBL" id="KZS86711.1"/>
    </source>
</evidence>
<organism evidence="3 4">
    <name type="scientific">Sistotremastrum niveocremeum HHB9708</name>
    <dbReference type="NCBI Taxonomy" id="1314777"/>
    <lineage>
        <taxon>Eukaryota</taxon>
        <taxon>Fungi</taxon>
        <taxon>Dikarya</taxon>
        <taxon>Basidiomycota</taxon>
        <taxon>Agaricomycotina</taxon>
        <taxon>Agaricomycetes</taxon>
        <taxon>Sistotremastrales</taxon>
        <taxon>Sistotremastraceae</taxon>
        <taxon>Sertulicium</taxon>
        <taxon>Sertulicium niveocremeum</taxon>
    </lineage>
</organism>
<keyword evidence="1" id="KW-0175">Coiled coil</keyword>
<accession>A0A164MHD3</accession>
<dbReference type="EMBL" id="KV419472">
    <property type="protein sequence ID" value="KZS86711.1"/>
    <property type="molecule type" value="Genomic_DNA"/>
</dbReference>
<reference evidence="3 4" key="1">
    <citation type="journal article" date="2016" name="Mol. Biol. Evol.">
        <title>Comparative Genomics of Early-Diverging Mushroom-Forming Fungi Provides Insights into the Origins of Lignocellulose Decay Capabilities.</title>
        <authorList>
            <person name="Nagy L.G."/>
            <person name="Riley R."/>
            <person name="Tritt A."/>
            <person name="Adam C."/>
            <person name="Daum C."/>
            <person name="Floudas D."/>
            <person name="Sun H."/>
            <person name="Yadav J.S."/>
            <person name="Pangilinan J."/>
            <person name="Larsson K.H."/>
            <person name="Matsuura K."/>
            <person name="Barry K."/>
            <person name="Labutti K."/>
            <person name="Kuo R."/>
            <person name="Ohm R.A."/>
            <person name="Bhattacharya S.S."/>
            <person name="Shirouzu T."/>
            <person name="Yoshinaga Y."/>
            <person name="Martin F.M."/>
            <person name="Grigoriev I.V."/>
            <person name="Hibbett D.S."/>
        </authorList>
    </citation>
    <scope>NUCLEOTIDE SEQUENCE [LARGE SCALE GENOMIC DNA]</scope>
    <source>
        <strain evidence="3 4">HHB9708</strain>
    </source>
</reference>
<gene>
    <name evidence="3" type="ORF">SISNIDRAFT_491711</name>
</gene>
<dbReference type="Proteomes" id="UP000076722">
    <property type="component" value="Unassembled WGS sequence"/>
</dbReference>
<name>A0A164MHD3_9AGAM</name>
<feature type="region of interest" description="Disordered" evidence="2">
    <location>
        <begin position="1"/>
        <end position="201"/>
    </location>
</feature>
<dbReference type="AlphaFoldDB" id="A0A164MHD3"/>
<protein>
    <submittedName>
        <fullName evidence="3">Uncharacterized protein</fullName>
    </submittedName>
</protein>
<feature type="compositionally biased region" description="Polar residues" evidence="2">
    <location>
        <begin position="22"/>
        <end position="53"/>
    </location>
</feature>
<sequence length="350" mass="38639">MTHTPSPLSMNQTQRLRAPTEPCSQRPASAMGSQAQDQPASSLNANRNSSTASRDPRTRPPANSPRSLGVASETKPVLKLLSTASNTPMKSVQRGDEKQTLRRGKDAGGDSGKEEDVDMDISAPSTPRASRPLHLPLNELGSPFYGDTKLSPKSTTPPCQTPTIPVKRQLQTVKKPDLKAKRIRMTPASTGIPEPSSSETGNVSISVVRELLHDTLSQFLPPNTSPSHEMAHAYMSASSRAVQMSIPPTDRLPCTPRTEPPLLPVQPTPPPSPYGDHTSQTYATVDDIRAIQYEQQKIAHKQVTRELKNLQDDIVFHERDIERLRAREERLNQELTWRSHLMQRYAPPPN</sequence>
<evidence type="ECO:0000313" key="4">
    <source>
        <dbReference type="Proteomes" id="UP000076722"/>
    </source>
</evidence>
<proteinExistence type="predicted"/>
<keyword evidence="4" id="KW-1185">Reference proteome</keyword>
<feature type="compositionally biased region" description="Basic and acidic residues" evidence="2">
    <location>
        <begin position="93"/>
        <end position="114"/>
    </location>
</feature>